<dbReference type="AlphaFoldDB" id="A0AAU9EDN4"/>
<evidence type="ECO:0000259" key="2">
    <source>
        <dbReference type="PROSITE" id="PS50110"/>
    </source>
</evidence>
<dbReference type="Gene3D" id="3.40.50.2300">
    <property type="match status" value="1"/>
</dbReference>
<accession>A0AAU9EDN4</accession>
<evidence type="ECO:0000313" key="3">
    <source>
        <dbReference type="EMBL" id="BEQ15258.1"/>
    </source>
</evidence>
<evidence type="ECO:0000256" key="1">
    <source>
        <dbReference type="PROSITE-ProRule" id="PRU00169"/>
    </source>
</evidence>
<dbReference type="PROSITE" id="PS50110">
    <property type="entry name" value="RESPONSE_REGULATORY"/>
    <property type="match status" value="1"/>
</dbReference>
<reference evidence="4" key="1">
    <citation type="journal article" date="2023" name="Arch. Microbiol.">
        <title>Desulfoferula mesophilus gen. nov. sp. nov., a mesophilic sulfate-reducing bacterium isolated from a brackish lake sediment.</title>
        <authorList>
            <person name="Watanabe T."/>
            <person name="Yabe T."/>
            <person name="Tsuji J.M."/>
            <person name="Fukui M."/>
        </authorList>
    </citation>
    <scope>NUCLEOTIDE SEQUENCE [LARGE SCALE GENOMIC DNA]</scope>
    <source>
        <strain evidence="4">12FAK</strain>
    </source>
</reference>
<evidence type="ECO:0000313" key="4">
    <source>
        <dbReference type="Proteomes" id="UP001366166"/>
    </source>
</evidence>
<dbReference type="SUPFAM" id="SSF52172">
    <property type="entry name" value="CheY-like"/>
    <property type="match status" value="1"/>
</dbReference>
<proteinExistence type="predicted"/>
<dbReference type="Proteomes" id="UP001366166">
    <property type="component" value="Chromosome"/>
</dbReference>
<comment type="caution">
    <text evidence="1">Lacks conserved residue(s) required for the propagation of feature annotation.</text>
</comment>
<dbReference type="KEGG" id="dmp:FAK_23240"/>
<name>A0AAU9EDN4_9BACT</name>
<dbReference type="RefSeq" id="WP_338599427.1">
    <property type="nucleotide sequence ID" value="NZ_AP028679.1"/>
</dbReference>
<gene>
    <name evidence="3" type="ORF">FAK_23240</name>
</gene>
<dbReference type="EMBL" id="AP028679">
    <property type="protein sequence ID" value="BEQ15258.1"/>
    <property type="molecule type" value="Genomic_DNA"/>
</dbReference>
<dbReference type="InterPro" id="IPR011006">
    <property type="entry name" value="CheY-like_superfamily"/>
</dbReference>
<dbReference type="GO" id="GO:0000160">
    <property type="term" value="P:phosphorelay signal transduction system"/>
    <property type="evidence" value="ECO:0007669"/>
    <property type="project" value="InterPro"/>
</dbReference>
<feature type="domain" description="Response regulatory" evidence="2">
    <location>
        <begin position="3"/>
        <end position="110"/>
    </location>
</feature>
<protein>
    <recommendedName>
        <fullName evidence="2">Response regulatory domain-containing protein</fullName>
    </recommendedName>
</protein>
<organism evidence="3 4">
    <name type="scientific">Desulfoferula mesophila</name>
    <dbReference type="NCBI Taxonomy" id="3058419"/>
    <lineage>
        <taxon>Bacteria</taxon>
        <taxon>Pseudomonadati</taxon>
        <taxon>Thermodesulfobacteriota</taxon>
        <taxon>Desulfarculia</taxon>
        <taxon>Desulfarculales</taxon>
        <taxon>Desulfarculaceae</taxon>
        <taxon>Desulfoferula</taxon>
    </lineage>
</organism>
<keyword evidence="4" id="KW-1185">Reference proteome</keyword>
<sequence length="122" mass="13646">MLQIMVVESDPSLARLYREELEEAGFRVVVRSDLRRAMHSLKGAPAHVLVTNLDLVGGRLESWMEHLRQVHDGGVVLLGRPRMSPCIEGLSVLDKSSDLSDLVCRLRDMANNAWWQHAGGNC</sequence>
<dbReference type="InterPro" id="IPR001789">
    <property type="entry name" value="Sig_transdc_resp-reg_receiver"/>
</dbReference>